<gene>
    <name evidence="2" type="ORF">ACFSKK_22850</name>
</gene>
<evidence type="ECO:0000256" key="1">
    <source>
        <dbReference type="SAM" id="Phobius"/>
    </source>
</evidence>
<dbReference type="Proteomes" id="UP001597318">
    <property type="component" value="Unassembled WGS sequence"/>
</dbReference>
<accession>A0ABW5C6A9</accession>
<protein>
    <submittedName>
        <fullName evidence="2">Uncharacterized protein</fullName>
    </submittedName>
</protein>
<dbReference type="EMBL" id="JBHUIK010000007">
    <property type="protein sequence ID" value="MFD2216518.1"/>
    <property type="molecule type" value="Genomic_DNA"/>
</dbReference>
<evidence type="ECO:0000313" key="2">
    <source>
        <dbReference type="EMBL" id="MFD2216518.1"/>
    </source>
</evidence>
<feature type="transmembrane region" description="Helical" evidence="1">
    <location>
        <begin position="133"/>
        <end position="151"/>
    </location>
</feature>
<dbReference type="RefSeq" id="WP_247347511.1">
    <property type="nucleotide sequence ID" value="NZ_CP095551.1"/>
</dbReference>
<reference evidence="3" key="1">
    <citation type="journal article" date="2019" name="Int. J. Syst. Evol. Microbiol.">
        <title>The Global Catalogue of Microorganisms (GCM) 10K type strain sequencing project: providing services to taxonomists for standard genome sequencing and annotation.</title>
        <authorList>
            <consortium name="The Broad Institute Genomics Platform"/>
            <consortium name="The Broad Institute Genome Sequencing Center for Infectious Disease"/>
            <person name="Wu L."/>
            <person name="Ma J."/>
        </authorList>
    </citation>
    <scope>NUCLEOTIDE SEQUENCE [LARGE SCALE GENOMIC DNA]</scope>
    <source>
        <strain evidence="3">CGMCC 1.15474</strain>
    </source>
</reference>
<feature type="transmembrane region" description="Helical" evidence="1">
    <location>
        <begin position="211"/>
        <end position="228"/>
    </location>
</feature>
<comment type="caution">
    <text evidence="2">The sequence shown here is derived from an EMBL/GenBank/DDBJ whole genome shotgun (WGS) entry which is preliminary data.</text>
</comment>
<evidence type="ECO:0000313" key="3">
    <source>
        <dbReference type="Proteomes" id="UP001597318"/>
    </source>
</evidence>
<keyword evidence="1" id="KW-0812">Transmembrane</keyword>
<name>A0ABW5C6A9_9BACI</name>
<feature type="transmembrane region" description="Helical" evidence="1">
    <location>
        <begin position="70"/>
        <end position="92"/>
    </location>
</feature>
<organism evidence="2 3">
    <name type="scientific">Metabacillus endolithicus</name>
    <dbReference type="NCBI Taxonomy" id="1535204"/>
    <lineage>
        <taxon>Bacteria</taxon>
        <taxon>Bacillati</taxon>
        <taxon>Bacillota</taxon>
        <taxon>Bacilli</taxon>
        <taxon>Bacillales</taxon>
        <taxon>Bacillaceae</taxon>
        <taxon>Metabacillus</taxon>
    </lineage>
</organism>
<keyword evidence="3" id="KW-1185">Reference proteome</keyword>
<proteinExistence type="predicted"/>
<feature type="transmembrane region" description="Helical" evidence="1">
    <location>
        <begin position="98"/>
        <end position="121"/>
    </location>
</feature>
<feature type="transmembrane region" description="Helical" evidence="1">
    <location>
        <begin position="34"/>
        <end position="58"/>
    </location>
</feature>
<feature type="transmembrane region" description="Helical" evidence="1">
    <location>
        <begin position="171"/>
        <end position="190"/>
    </location>
</feature>
<keyword evidence="1" id="KW-1133">Transmembrane helix</keyword>
<sequence length="229" mass="27196">MYWDWIDQLSGLLTSSHNYLWDLYQNSTFYMKSIWLGVMSLLTYSQVTSNFLLVIYLLFLFKKENWIKELVLICVGKISGLFIGIWITTMFGDYNFQILIGLVNYSIGPLIVIILLVHFRIIKIGIDFKMQTWCSFIFGLMLSFYLDPVFYGFSRFLPFFFGGDVFSFIKPFLYSMILISPLTLFAFIAYGFEFDKWVKKNIYLFKVLQKVLYTFLILIAINSFIIYWF</sequence>
<keyword evidence="1" id="KW-0472">Membrane</keyword>